<gene>
    <name evidence="3" type="ORF">H2200_008233</name>
</gene>
<feature type="transmembrane region" description="Helical" evidence="2">
    <location>
        <begin position="139"/>
        <end position="160"/>
    </location>
</feature>
<evidence type="ECO:0000313" key="3">
    <source>
        <dbReference type="EMBL" id="KAJ9607161.1"/>
    </source>
</evidence>
<dbReference type="AlphaFoldDB" id="A0AA38X5V0"/>
<reference evidence="3" key="1">
    <citation type="submission" date="2022-10" db="EMBL/GenBank/DDBJ databases">
        <title>Culturing micro-colonial fungi from biological soil crusts in the Mojave desert and describing Neophaeococcomyces mojavensis, and introducing the new genera and species Taxawa tesnikishii.</title>
        <authorList>
            <person name="Kurbessoian T."/>
            <person name="Stajich J.E."/>
        </authorList>
    </citation>
    <scope>NUCLEOTIDE SEQUENCE</scope>
    <source>
        <strain evidence="3">TK_41</strain>
    </source>
</reference>
<sequence>MNRTGYRVVLSDAKSPGSKILARSGKFSIRQVASASSAGIIDPLTTAQALPTTAPIAATTTAKIFDSTLTTAPASAASVASAASPSADTSPENISASSSGTKTSQTGSSRTSSTAATTSTGFPKFVIPSEKGLSAGAKVGIAVSVSIFVLFIIGSALVFWRRRRPRHQADGAHWSDPATGHGMIAEYHGKPELIGDEACI</sequence>
<dbReference type="EMBL" id="JAPDRK010000012">
    <property type="protein sequence ID" value="KAJ9607161.1"/>
    <property type="molecule type" value="Genomic_DNA"/>
</dbReference>
<evidence type="ECO:0000256" key="2">
    <source>
        <dbReference type="SAM" id="Phobius"/>
    </source>
</evidence>
<comment type="caution">
    <text evidence="3">The sequence shown here is derived from an EMBL/GenBank/DDBJ whole genome shotgun (WGS) entry which is preliminary data.</text>
</comment>
<proteinExistence type="predicted"/>
<name>A0AA38X5V0_9EURO</name>
<keyword evidence="4" id="KW-1185">Reference proteome</keyword>
<keyword evidence="2" id="KW-1133">Transmembrane helix</keyword>
<evidence type="ECO:0000313" key="4">
    <source>
        <dbReference type="Proteomes" id="UP001172673"/>
    </source>
</evidence>
<evidence type="ECO:0000256" key="1">
    <source>
        <dbReference type="SAM" id="MobiDB-lite"/>
    </source>
</evidence>
<evidence type="ECO:0008006" key="5">
    <source>
        <dbReference type="Google" id="ProtNLM"/>
    </source>
</evidence>
<keyword evidence="2" id="KW-0472">Membrane</keyword>
<protein>
    <recommendedName>
        <fullName evidence="5">Mid2 domain-containing protein</fullName>
    </recommendedName>
</protein>
<keyword evidence="2" id="KW-0812">Transmembrane</keyword>
<dbReference type="Proteomes" id="UP001172673">
    <property type="component" value="Unassembled WGS sequence"/>
</dbReference>
<feature type="region of interest" description="Disordered" evidence="1">
    <location>
        <begin position="82"/>
        <end position="118"/>
    </location>
</feature>
<accession>A0AA38X5V0</accession>
<organism evidence="3 4">
    <name type="scientific">Cladophialophora chaetospira</name>
    <dbReference type="NCBI Taxonomy" id="386627"/>
    <lineage>
        <taxon>Eukaryota</taxon>
        <taxon>Fungi</taxon>
        <taxon>Dikarya</taxon>
        <taxon>Ascomycota</taxon>
        <taxon>Pezizomycotina</taxon>
        <taxon>Eurotiomycetes</taxon>
        <taxon>Chaetothyriomycetidae</taxon>
        <taxon>Chaetothyriales</taxon>
        <taxon>Herpotrichiellaceae</taxon>
        <taxon>Cladophialophora</taxon>
    </lineage>
</organism>